<proteinExistence type="predicted"/>
<evidence type="ECO:0000313" key="1">
    <source>
        <dbReference type="EMBL" id="CAB4851303.1"/>
    </source>
</evidence>
<name>A0A6J7C6C0_9ZZZZ</name>
<dbReference type="EMBL" id="CAFBIZ010000162">
    <property type="protein sequence ID" value="CAB4851303.1"/>
    <property type="molecule type" value="Genomic_DNA"/>
</dbReference>
<gene>
    <name evidence="1" type="ORF">UFOPK3268_01212</name>
</gene>
<dbReference type="AlphaFoldDB" id="A0A6J7C6C0"/>
<accession>A0A6J7C6C0</accession>
<protein>
    <submittedName>
        <fullName evidence="1">Unannotated protein</fullName>
    </submittedName>
</protein>
<organism evidence="1">
    <name type="scientific">freshwater metagenome</name>
    <dbReference type="NCBI Taxonomy" id="449393"/>
    <lineage>
        <taxon>unclassified sequences</taxon>
        <taxon>metagenomes</taxon>
        <taxon>ecological metagenomes</taxon>
    </lineage>
</organism>
<dbReference type="AntiFam" id="ANF00142">
    <property type="entry name" value="Shadow ORF (opposite yadG)"/>
</dbReference>
<sequence length="87" mass="9506">MSETLRNFFDVVGHEHRGRRVLVDGDGAEATHEILTASEIESCGGLIEQKQLGIGHQCARYLDAFALTLTEGSEPARGQRADPELVK</sequence>
<reference evidence="1" key="1">
    <citation type="submission" date="2020-05" db="EMBL/GenBank/DDBJ databases">
        <authorList>
            <person name="Chiriac C."/>
            <person name="Salcher M."/>
            <person name="Ghai R."/>
            <person name="Kavagutti S V."/>
        </authorList>
    </citation>
    <scope>NUCLEOTIDE SEQUENCE</scope>
</reference>